<name>A0A917BEW9_9ACTN</name>
<evidence type="ECO:0000259" key="6">
    <source>
        <dbReference type="PROSITE" id="PS51350"/>
    </source>
</evidence>
<organism evidence="7 8">
    <name type="scientific">Marmoricola endophyticus</name>
    <dbReference type="NCBI Taxonomy" id="2040280"/>
    <lineage>
        <taxon>Bacteria</taxon>
        <taxon>Bacillati</taxon>
        <taxon>Actinomycetota</taxon>
        <taxon>Actinomycetes</taxon>
        <taxon>Propionibacteriales</taxon>
        <taxon>Nocardioidaceae</taxon>
        <taxon>Marmoricola</taxon>
    </lineage>
</organism>
<accession>A0A917BEW9</accession>
<dbReference type="EMBL" id="BMKQ01000001">
    <property type="protein sequence ID" value="GGF38453.1"/>
    <property type="molecule type" value="Genomic_DNA"/>
</dbReference>
<protein>
    <recommendedName>
        <fullName evidence="3">Phosphocarrier protein HPr</fullName>
    </recommendedName>
</protein>
<dbReference type="GO" id="GO:0009401">
    <property type="term" value="P:phosphoenolpyruvate-dependent sugar phosphotransferase system"/>
    <property type="evidence" value="ECO:0007669"/>
    <property type="project" value="UniProtKB-KW"/>
</dbReference>
<keyword evidence="8" id="KW-1185">Reference proteome</keyword>
<dbReference type="InterPro" id="IPR001020">
    <property type="entry name" value="PTS_HPr_His_P_site"/>
</dbReference>
<dbReference type="SUPFAM" id="SSF55594">
    <property type="entry name" value="HPr-like"/>
    <property type="match status" value="1"/>
</dbReference>
<gene>
    <name evidence="7" type="ORF">GCM10011519_10060</name>
</gene>
<proteinExistence type="predicted"/>
<evidence type="ECO:0000313" key="7">
    <source>
        <dbReference type="EMBL" id="GGF38453.1"/>
    </source>
</evidence>
<dbReference type="PROSITE" id="PS51350">
    <property type="entry name" value="PTS_HPR_DOM"/>
    <property type="match status" value="1"/>
</dbReference>
<keyword evidence="5" id="KW-0598">Phosphotransferase system</keyword>
<comment type="subcellular location">
    <subcellularLocation>
        <location evidence="2">Cytoplasm</location>
    </subcellularLocation>
</comment>
<dbReference type="Proteomes" id="UP000649179">
    <property type="component" value="Unassembled WGS sequence"/>
</dbReference>
<dbReference type="PANTHER" id="PTHR33705:SF2">
    <property type="entry name" value="PHOSPHOCARRIER PROTEIN NPR"/>
    <property type="match status" value="1"/>
</dbReference>
<dbReference type="CDD" id="cd00367">
    <property type="entry name" value="PTS-HPr_like"/>
    <property type="match status" value="1"/>
</dbReference>
<feature type="domain" description="HPr" evidence="6">
    <location>
        <begin position="1"/>
        <end position="85"/>
    </location>
</feature>
<comment type="function">
    <text evidence="1">General (non sugar-specific) component of the phosphoenolpyruvate-dependent sugar phosphotransferase system (sugar PTS). This major carbohydrate active-transport system catalyzes the phosphorylation of incoming sugar substrates concomitantly with their translocation across the cell membrane. The phosphoryl group from phosphoenolpyruvate (PEP) is transferred to the phosphoryl carrier protein HPr by enzyme I. Phospho-HPr then transfers it to the PTS EIIA domain.</text>
</comment>
<dbReference type="GO" id="GO:0005737">
    <property type="term" value="C:cytoplasm"/>
    <property type="evidence" value="ECO:0007669"/>
    <property type="project" value="UniProtKB-SubCell"/>
</dbReference>
<comment type="caution">
    <text evidence="7">The sequence shown here is derived from an EMBL/GenBank/DDBJ whole genome shotgun (WGS) entry which is preliminary data.</text>
</comment>
<dbReference type="PANTHER" id="PTHR33705">
    <property type="entry name" value="PHOSPHOCARRIER PROTEIN HPR"/>
    <property type="match status" value="1"/>
</dbReference>
<evidence type="ECO:0000256" key="3">
    <source>
        <dbReference type="ARBA" id="ARBA00020422"/>
    </source>
</evidence>
<dbReference type="GO" id="GO:0016301">
    <property type="term" value="F:kinase activity"/>
    <property type="evidence" value="ECO:0007669"/>
    <property type="project" value="UniProtKB-KW"/>
</dbReference>
<dbReference type="Gene3D" id="3.30.1340.10">
    <property type="entry name" value="HPr-like"/>
    <property type="match status" value="1"/>
</dbReference>
<reference evidence="7" key="1">
    <citation type="journal article" date="2014" name="Int. J. Syst. Evol. Microbiol.">
        <title>Complete genome sequence of Corynebacterium casei LMG S-19264T (=DSM 44701T), isolated from a smear-ripened cheese.</title>
        <authorList>
            <consortium name="US DOE Joint Genome Institute (JGI-PGF)"/>
            <person name="Walter F."/>
            <person name="Albersmeier A."/>
            <person name="Kalinowski J."/>
            <person name="Ruckert C."/>
        </authorList>
    </citation>
    <scope>NUCLEOTIDE SEQUENCE</scope>
    <source>
        <strain evidence="7">CGMCC 1.16067</strain>
    </source>
</reference>
<dbReference type="PRINTS" id="PR00107">
    <property type="entry name" value="PHOSPHOCPHPR"/>
</dbReference>
<dbReference type="Pfam" id="PF00381">
    <property type="entry name" value="PTS-HPr"/>
    <property type="match status" value="1"/>
</dbReference>
<evidence type="ECO:0000256" key="5">
    <source>
        <dbReference type="ARBA" id="ARBA00022683"/>
    </source>
</evidence>
<keyword evidence="7" id="KW-0808">Transferase</keyword>
<keyword evidence="7" id="KW-0418">Kinase</keyword>
<dbReference type="NCBIfam" id="TIGR01003">
    <property type="entry name" value="PTS_HPr_family"/>
    <property type="match status" value="1"/>
</dbReference>
<dbReference type="InterPro" id="IPR000032">
    <property type="entry name" value="HPr-like"/>
</dbReference>
<evidence type="ECO:0000256" key="2">
    <source>
        <dbReference type="ARBA" id="ARBA00004496"/>
    </source>
</evidence>
<dbReference type="InterPro" id="IPR035895">
    <property type="entry name" value="HPr-like_sf"/>
</dbReference>
<dbReference type="PROSITE" id="PS00369">
    <property type="entry name" value="PTS_HPR_HIS"/>
    <property type="match status" value="1"/>
</dbReference>
<evidence type="ECO:0000313" key="8">
    <source>
        <dbReference type="Proteomes" id="UP000649179"/>
    </source>
</evidence>
<dbReference type="RefSeq" id="WP_188778794.1">
    <property type="nucleotide sequence ID" value="NZ_BMKQ01000001.1"/>
</dbReference>
<evidence type="ECO:0000256" key="1">
    <source>
        <dbReference type="ARBA" id="ARBA00003681"/>
    </source>
</evidence>
<evidence type="ECO:0000256" key="4">
    <source>
        <dbReference type="ARBA" id="ARBA00022490"/>
    </source>
</evidence>
<reference evidence="7" key="2">
    <citation type="submission" date="2020-09" db="EMBL/GenBank/DDBJ databases">
        <authorList>
            <person name="Sun Q."/>
            <person name="Zhou Y."/>
        </authorList>
    </citation>
    <scope>NUCLEOTIDE SEQUENCE</scope>
    <source>
        <strain evidence="7">CGMCC 1.16067</strain>
    </source>
</reference>
<keyword evidence="4" id="KW-0963">Cytoplasm</keyword>
<dbReference type="InterPro" id="IPR050399">
    <property type="entry name" value="HPr"/>
</dbReference>
<dbReference type="AlphaFoldDB" id="A0A917BEW9"/>
<sequence length="85" mass="8322">MATRTVTVGSAVGLHARPAAIIAEAAAELDSEVTLGAPGEDGVDASSSLLIMTLGAGAGDTIEVSGDDQAAVDTIADLVEKDLDA</sequence>